<organism evidence="16 17">
    <name type="scientific">Orchesella cincta</name>
    <name type="common">Springtail</name>
    <name type="synonym">Podura cincta</name>
    <dbReference type="NCBI Taxonomy" id="48709"/>
    <lineage>
        <taxon>Eukaryota</taxon>
        <taxon>Metazoa</taxon>
        <taxon>Ecdysozoa</taxon>
        <taxon>Arthropoda</taxon>
        <taxon>Hexapoda</taxon>
        <taxon>Collembola</taxon>
        <taxon>Entomobryomorpha</taxon>
        <taxon>Entomobryoidea</taxon>
        <taxon>Orchesellidae</taxon>
        <taxon>Orchesellinae</taxon>
        <taxon>Orchesella</taxon>
    </lineage>
</organism>
<feature type="non-terminal residue" evidence="16">
    <location>
        <position position="1"/>
    </location>
</feature>
<dbReference type="Pfam" id="PF00520">
    <property type="entry name" value="Ion_trans"/>
    <property type="match status" value="1"/>
</dbReference>
<keyword evidence="3" id="KW-0716">Sensory transduction</keyword>
<dbReference type="STRING" id="48709.A0A1D2N8F8"/>
<evidence type="ECO:0000256" key="10">
    <source>
        <dbReference type="ARBA" id="ARBA00023180"/>
    </source>
</evidence>
<keyword evidence="6 14" id="KW-1133">Transmembrane helix</keyword>
<protein>
    <submittedName>
        <fullName evidence="16">Transient receptor potential channel pyrexia</fullName>
    </submittedName>
</protein>
<keyword evidence="17" id="KW-1185">Reference proteome</keyword>
<feature type="transmembrane region" description="Helical" evidence="14">
    <location>
        <begin position="389"/>
        <end position="410"/>
    </location>
</feature>
<evidence type="ECO:0000256" key="6">
    <source>
        <dbReference type="ARBA" id="ARBA00022989"/>
    </source>
</evidence>
<dbReference type="OrthoDB" id="2157354at2759"/>
<evidence type="ECO:0000256" key="7">
    <source>
        <dbReference type="ARBA" id="ARBA00023043"/>
    </source>
</evidence>
<evidence type="ECO:0000313" key="16">
    <source>
        <dbReference type="EMBL" id="ODN01560.1"/>
    </source>
</evidence>
<dbReference type="PANTHER" id="PTHR47143">
    <property type="entry name" value="TRANSIENT RECEPTOR POTENTIAL CATION CHANNEL PROTEIN PAINLESS"/>
    <property type="match status" value="1"/>
</dbReference>
<feature type="domain" description="Ion transport" evidence="15">
    <location>
        <begin position="241"/>
        <end position="487"/>
    </location>
</feature>
<dbReference type="GO" id="GO:0034703">
    <property type="term" value="C:cation channel complex"/>
    <property type="evidence" value="ECO:0007669"/>
    <property type="project" value="UniProtKB-ARBA"/>
</dbReference>
<evidence type="ECO:0000256" key="14">
    <source>
        <dbReference type="SAM" id="Phobius"/>
    </source>
</evidence>
<dbReference type="PROSITE" id="PS50297">
    <property type="entry name" value="ANK_REP_REGION"/>
    <property type="match status" value="1"/>
</dbReference>
<accession>A0A1D2N8F8</accession>
<feature type="transmembrane region" description="Helical" evidence="14">
    <location>
        <begin position="230"/>
        <end position="250"/>
    </location>
</feature>
<name>A0A1D2N8F8_ORCCI</name>
<evidence type="ECO:0000256" key="11">
    <source>
        <dbReference type="ARBA" id="ARBA00023303"/>
    </source>
</evidence>
<evidence type="ECO:0000256" key="9">
    <source>
        <dbReference type="ARBA" id="ARBA00023136"/>
    </source>
</evidence>
<evidence type="ECO:0000256" key="1">
    <source>
        <dbReference type="ARBA" id="ARBA00004141"/>
    </source>
</evidence>
<comment type="caution">
    <text evidence="16">The sequence shown here is derived from an EMBL/GenBank/DDBJ whole genome shotgun (WGS) entry which is preliminary data.</text>
</comment>
<dbReference type="OMA" id="THEMEVF"/>
<evidence type="ECO:0000256" key="5">
    <source>
        <dbReference type="ARBA" id="ARBA00022737"/>
    </source>
</evidence>
<dbReference type="InterPro" id="IPR036770">
    <property type="entry name" value="Ankyrin_rpt-contain_sf"/>
</dbReference>
<evidence type="ECO:0000259" key="15">
    <source>
        <dbReference type="Pfam" id="PF00520"/>
    </source>
</evidence>
<feature type="repeat" description="ANK" evidence="12">
    <location>
        <begin position="92"/>
        <end position="124"/>
    </location>
</feature>
<evidence type="ECO:0000256" key="8">
    <source>
        <dbReference type="ARBA" id="ARBA00023065"/>
    </source>
</evidence>
<evidence type="ECO:0000256" key="12">
    <source>
        <dbReference type="PROSITE-ProRule" id="PRU00023"/>
    </source>
</evidence>
<dbReference type="GO" id="GO:0005216">
    <property type="term" value="F:monoatomic ion channel activity"/>
    <property type="evidence" value="ECO:0007669"/>
    <property type="project" value="InterPro"/>
</dbReference>
<sequence length="572" mass="64690">SSIVNVESDNQSPPSAIPELHKAAKSGDIEGLRNSLSFDVASASDLLEVHNGPKTSKRKSSEMIRAILRCYFLSEEEDALSNLLNLQHSDNNLKTALHIAAEHYNREAVIGLLFAGADVNLRDSKGVEPITLIYKNVPKAFLTIFDQHIRCKDESEDVDVSDEDLEIVVNFSAVVGLHGPVDDESRLINETELITTVITESSLDASDVLLHPLVRLFLHSKWNDTHLKHIIWFSIFFHIVWSILTTIYFVDLYLLNCPYIVPADAKDPTITCEYGMGPKIWGWILIVISSIIAVKEVYEFIACPRFWFYFKQLENIGQCVLLILMLITFLTSFFRTTTEEGHTRIYEWEYPIAAWATLVALTLILGQIGKDPRLGIYIEMLQSVCKRSAYFTLVYGPLFVAFWASFKILMPQQAGFGWPGFIKVVVMMTGETNYDDLFYGDEAASFVPFPVLSQLLFLILIMFVTIVMANLLIAILISDIQSLEHSSQLCSLKTQLQQINLMEAFLPSFLSSISLNTNTAKLRQRRFLVTQQSDDVDKAGFSKTISMLQIPRELQEAIREKVRQNMETASQS</sequence>
<keyword evidence="11" id="KW-0407">Ion channel</keyword>
<dbReference type="Pfam" id="PF00023">
    <property type="entry name" value="Ank"/>
    <property type="match status" value="1"/>
</dbReference>
<feature type="transmembrane region" description="Helical" evidence="14">
    <location>
        <begin position="455"/>
        <end position="477"/>
    </location>
</feature>
<dbReference type="InterPro" id="IPR052076">
    <property type="entry name" value="TRP_cation_channel"/>
</dbReference>
<feature type="transmembrane region" description="Helical" evidence="14">
    <location>
        <begin position="319"/>
        <end position="338"/>
    </location>
</feature>
<dbReference type="AlphaFoldDB" id="A0A1D2N8F8"/>
<dbReference type="InterPro" id="IPR002110">
    <property type="entry name" value="Ankyrin_rpt"/>
</dbReference>
<evidence type="ECO:0000256" key="13">
    <source>
        <dbReference type="SAM" id="MobiDB-lite"/>
    </source>
</evidence>
<feature type="region of interest" description="Disordered" evidence="13">
    <location>
        <begin position="1"/>
        <end position="21"/>
    </location>
</feature>
<evidence type="ECO:0000256" key="2">
    <source>
        <dbReference type="ARBA" id="ARBA00022448"/>
    </source>
</evidence>
<feature type="compositionally biased region" description="Polar residues" evidence="13">
    <location>
        <begin position="1"/>
        <end position="14"/>
    </location>
</feature>
<keyword evidence="2" id="KW-0813">Transport</keyword>
<proteinExistence type="predicted"/>
<comment type="subcellular location">
    <subcellularLocation>
        <location evidence="1">Membrane</location>
        <topology evidence="1">Multi-pass membrane protein</topology>
    </subcellularLocation>
</comment>
<keyword evidence="5" id="KW-0677">Repeat</keyword>
<dbReference type="Gene3D" id="1.25.40.20">
    <property type="entry name" value="Ankyrin repeat-containing domain"/>
    <property type="match status" value="1"/>
</dbReference>
<keyword evidence="16" id="KW-0675">Receptor</keyword>
<keyword evidence="9 14" id="KW-0472">Membrane</keyword>
<keyword evidence="4 14" id="KW-0812">Transmembrane</keyword>
<keyword evidence="8" id="KW-0406">Ion transport</keyword>
<feature type="transmembrane region" description="Helical" evidence="14">
    <location>
        <begin position="350"/>
        <end position="368"/>
    </location>
</feature>
<dbReference type="PANTHER" id="PTHR47143:SF1">
    <property type="entry name" value="ION_TRANS DOMAIN-CONTAINING PROTEIN"/>
    <property type="match status" value="1"/>
</dbReference>
<dbReference type="Proteomes" id="UP000094527">
    <property type="component" value="Unassembled WGS sequence"/>
</dbReference>
<keyword evidence="7 12" id="KW-0040">ANK repeat</keyword>
<dbReference type="SUPFAM" id="SSF48403">
    <property type="entry name" value="Ankyrin repeat"/>
    <property type="match status" value="1"/>
</dbReference>
<reference evidence="16 17" key="1">
    <citation type="journal article" date="2016" name="Genome Biol. Evol.">
        <title>Gene Family Evolution Reflects Adaptation to Soil Environmental Stressors in the Genome of the Collembolan Orchesella cincta.</title>
        <authorList>
            <person name="Faddeeva-Vakhrusheva A."/>
            <person name="Derks M.F."/>
            <person name="Anvar S.Y."/>
            <person name="Agamennone V."/>
            <person name="Suring W."/>
            <person name="Smit S."/>
            <person name="van Straalen N.M."/>
            <person name="Roelofs D."/>
        </authorList>
    </citation>
    <scope>NUCLEOTIDE SEQUENCE [LARGE SCALE GENOMIC DNA]</scope>
    <source>
        <tissue evidence="16">Mixed pool</tissue>
    </source>
</reference>
<evidence type="ECO:0000256" key="3">
    <source>
        <dbReference type="ARBA" id="ARBA00022606"/>
    </source>
</evidence>
<feature type="transmembrane region" description="Helical" evidence="14">
    <location>
        <begin position="280"/>
        <end position="298"/>
    </location>
</feature>
<dbReference type="EMBL" id="LJIJ01000147">
    <property type="protein sequence ID" value="ODN01560.1"/>
    <property type="molecule type" value="Genomic_DNA"/>
</dbReference>
<keyword evidence="10" id="KW-0325">Glycoprotein</keyword>
<gene>
    <name evidence="16" type="ORF">Ocin01_05138</name>
</gene>
<dbReference type="PROSITE" id="PS50088">
    <property type="entry name" value="ANK_REPEAT"/>
    <property type="match status" value="1"/>
</dbReference>
<evidence type="ECO:0000256" key="4">
    <source>
        <dbReference type="ARBA" id="ARBA00022692"/>
    </source>
</evidence>
<dbReference type="InterPro" id="IPR005821">
    <property type="entry name" value="Ion_trans_dom"/>
</dbReference>
<evidence type="ECO:0000313" key="17">
    <source>
        <dbReference type="Proteomes" id="UP000094527"/>
    </source>
</evidence>